<reference evidence="2 3" key="1">
    <citation type="submission" date="2019-02" db="EMBL/GenBank/DDBJ databases">
        <title>Sequencing the genomes of 1000 actinobacteria strains.</title>
        <authorList>
            <person name="Klenk H.-P."/>
        </authorList>
    </citation>
    <scope>NUCLEOTIDE SEQUENCE [LARGE SCALE GENOMIC DNA]</scope>
    <source>
        <strain evidence="2 3">DSM 45779</strain>
    </source>
</reference>
<name>A0A4V2FQR6_PSEST</name>
<comment type="caution">
    <text evidence="2">The sequence shown here is derived from an EMBL/GenBank/DDBJ whole genome shotgun (WGS) entry which is preliminary data.</text>
</comment>
<organism evidence="2 3">
    <name type="scientific">Pseudonocardia sediminis</name>
    <dbReference type="NCBI Taxonomy" id="1397368"/>
    <lineage>
        <taxon>Bacteria</taxon>
        <taxon>Bacillati</taxon>
        <taxon>Actinomycetota</taxon>
        <taxon>Actinomycetes</taxon>
        <taxon>Pseudonocardiales</taxon>
        <taxon>Pseudonocardiaceae</taxon>
        <taxon>Pseudonocardia</taxon>
    </lineage>
</organism>
<proteinExistence type="predicted"/>
<dbReference type="OrthoDB" id="3561361at2"/>
<evidence type="ECO:0000313" key="2">
    <source>
        <dbReference type="EMBL" id="RZT85780.1"/>
    </source>
</evidence>
<feature type="domain" description="Linalool dehydratase/isomerase" evidence="1">
    <location>
        <begin position="140"/>
        <end position="362"/>
    </location>
</feature>
<gene>
    <name evidence="2" type="ORF">EV383_2660</name>
</gene>
<keyword evidence="3" id="KW-1185">Reference proteome</keyword>
<protein>
    <recommendedName>
        <fullName evidence="1">Linalool dehydratase/isomerase domain-containing protein</fullName>
    </recommendedName>
</protein>
<dbReference type="InterPro" id="IPR041411">
    <property type="entry name" value="Ldi"/>
</dbReference>
<sequence>MSNPTLNDRSLGWLRFLWDKATTPDDWSDQGEPHVWWDRYSQPPMCAFPRFDLAETGYVLPVMCEATPAWREVYVRIADELIRRYVSFWGAVDWCTLIGPDPYVDRYPPEWLAVVPESMRGRYAMPGWTANGVEPWGLQPDPVGADGNLFYRGWLNLLLGIRRYISGEAREHEPFEVTGYRNRQFTWTHARMARYLSAQFAARPQGPHCENTKIWPFCCSAATLGLQLYDGLVGEDTHAPVPDWIDYVRRHYTAETADGELDWFALYYDPMIAEAMILPGPVSAYSALTVLHYLQPQDRAWTERLYGQAVRRLGWSDPTIPVTQLADDPQMLSTAYWMAREVGDDVTEARLREVVETTMSPRFFGAENDRFGFFYGHDEPWPRGQLSATLMLTECGGPGACARVFTAPNTAMHTEPTLTGVDYPRLAIRGARYDPARAVLDIDTAAGSPSSRGQVTTVTVEQLHDPAAVTVTVDGHRCDRWRVTAPDALSIDIDIDTHHVEVATTTHRSRP</sequence>
<dbReference type="RefSeq" id="WP_130290191.1">
    <property type="nucleotide sequence ID" value="NZ_SHKL01000001.1"/>
</dbReference>
<dbReference type="Proteomes" id="UP000291591">
    <property type="component" value="Unassembled WGS sequence"/>
</dbReference>
<dbReference type="Pfam" id="PF18566">
    <property type="entry name" value="Ldi"/>
    <property type="match status" value="1"/>
</dbReference>
<dbReference type="AlphaFoldDB" id="A0A4V2FQR6"/>
<dbReference type="EMBL" id="SHKL01000001">
    <property type="protein sequence ID" value="RZT85780.1"/>
    <property type="molecule type" value="Genomic_DNA"/>
</dbReference>
<accession>A0A4V2FQR6</accession>
<evidence type="ECO:0000313" key="3">
    <source>
        <dbReference type="Proteomes" id="UP000291591"/>
    </source>
</evidence>
<evidence type="ECO:0000259" key="1">
    <source>
        <dbReference type="Pfam" id="PF18566"/>
    </source>
</evidence>